<sequence length="269" mass="29658">MENKRQDLRNRKRVVIKVGTSTITHNDGKMNLMKLEHLSRTISSLKNQGMEVVLVSSGAIAVGAQRLNLRERPKKVSEKQAAAAVGQVVLMNMYQRFFHDYAYEVAQILVTRLVNDDEVMRFNAKNTFNELLRMGILPVVNENDTIATEEIIFGDNDTLSAVVAKLVEADLLILLSDINGLYSDDPKKNPDARLLHQVDVIDEYIESIGKGTSSNQGTGGMATKISAAKIATEVGIDVVIANGESPEVIVDIMDGKEIGTLFSRRMKNA</sequence>
<feature type="binding site" evidence="7">
    <location>
        <begin position="176"/>
        <end position="177"/>
    </location>
    <ligand>
        <name>ATP</name>
        <dbReference type="ChEBI" id="CHEBI:30616"/>
    </ligand>
</feature>
<feature type="domain" description="Aspartate/glutamate/uridylate kinase" evidence="8">
    <location>
        <begin position="12"/>
        <end position="242"/>
    </location>
</feature>
<dbReference type="EMBL" id="JAGGKC010000017">
    <property type="protein sequence ID" value="MBP1919617.1"/>
    <property type="molecule type" value="Genomic_DNA"/>
</dbReference>
<feature type="binding site" evidence="7">
    <location>
        <position position="144"/>
    </location>
    <ligand>
        <name>substrate</name>
    </ligand>
</feature>
<feature type="binding site" evidence="7">
    <location>
        <begin position="218"/>
        <end position="224"/>
    </location>
    <ligand>
        <name>ATP</name>
        <dbReference type="ChEBI" id="CHEBI:30616"/>
    </ligand>
</feature>
<evidence type="ECO:0000256" key="5">
    <source>
        <dbReference type="ARBA" id="ARBA00022777"/>
    </source>
</evidence>
<feature type="binding site" evidence="7">
    <location>
        <position position="156"/>
    </location>
    <ligand>
        <name>substrate</name>
    </ligand>
</feature>
<comment type="pathway">
    <text evidence="7">Amino-acid biosynthesis; L-proline biosynthesis; L-glutamate 5-semialdehyde from L-glutamate: step 1/2.</text>
</comment>
<evidence type="ECO:0000259" key="8">
    <source>
        <dbReference type="Pfam" id="PF00696"/>
    </source>
</evidence>
<dbReference type="PIRSF" id="PIRSF000729">
    <property type="entry name" value="GK"/>
    <property type="match status" value="1"/>
</dbReference>
<dbReference type="PANTHER" id="PTHR43654:SF3">
    <property type="entry name" value="GLUTAMATE 5-KINASE"/>
    <property type="match status" value="1"/>
</dbReference>
<dbReference type="InterPro" id="IPR001057">
    <property type="entry name" value="Glu/AcGlu_kinase"/>
</dbReference>
<evidence type="ECO:0000256" key="7">
    <source>
        <dbReference type="HAMAP-Rule" id="MF_00456"/>
    </source>
</evidence>
<keyword evidence="6 7" id="KW-0067">ATP-binding</keyword>
<protein>
    <recommendedName>
        <fullName evidence="7">Glutamate 5-kinase</fullName>
        <ecNumber evidence="7">2.7.2.11</ecNumber>
    </recommendedName>
    <alternativeName>
        <fullName evidence="7">Gamma-glutamyl kinase</fullName>
        <shortName evidence="7">GK</shortName>
    </alternativeName>
</protein>
<accession>A0ABS4G4X9</accession>
<comment type="function">
    <text evidence="7">Catalyzes the transfer of a phosphate group to glutamate to form L-glutamate 5-phosphate.</text>
</comment>
<reference evidence="9 10" key="1">
    <citation type="submission" date="2021-03" db="EMBL/GenBank/DDBJ databases">
        <title>Genomic Encyclopedia of Type Strains, Phase IV (KMG-IV): sequencing the most valuable type-strain genomes for metagenomic binning, comparative biology and taxonomic classification.</title>
        <authorList>
            <person name="Goeker M."/>
        </authorList>
    </citation>
    <scope>NUCLEOTIDE SEQUENCE [LARGE SCALE GENOMIC DNA]</scope>
    <source>
        <strain evidence="9 10">DSM 6139</strain>
    </source>
</reference>
<dbReference type="HAMAP" id="MF_00456">
    <property type="entry name" value="ProB"/>
    <property type="match status" value="1"/>
</dbReference>
<organism evidence="9 10">
    <name type="scientific">Youngiibacter multivorans</name>
    <dbReference type="NCBI Taxonomy" id="937251"/>
    <lineage>
        <taxon>Bacteria</taxon>
        <taxon>Bacillati</taxon>
        <taxon>Bacillota</taxon>
        <taxon>Clostridia</taxon>
        <taxon>Eubacteriales</taxon>
        <taxon>Clostridiaceae</taxon>
        <taxon>Youngiibacter</taxon>
    </lineage>
</organism>
<comment type="caution">
    <text evidence="9">The sequence shown here is derived from an EMBL/GenBank/DDBJ whole genome shotgun (WGS) entry which is preliminary data.</text>
</comment>
<dbReference type="InterPro" id="IPR019797">
    <property type="entry name" value="Glutamate_5-kinase_CS"/>
</dbReference>
<dbReference type="PANTHER" id="PTHR43654">
    <property type="entry name" value="GLUTAMATE 5-KINASE"/>
    <property type="match status" value="1"/>
</dbReference>
<name>A0ABS4G4X9_9CLOT</name>
<feature type="binding site" evidence="7">
    <location>
        <position position="57"/>
    </location>
    <ligand>
        <name>substrate</name>
    </ligand>
</feature>
<dbReference type="InterPro" id="IPR011529">
    <property type="entry name" value="Glu_5kinase"/>
</dbReference>
<comment type="similarity">
    <text evidence="7">Belongs to the glutamate 5-kinase family.</text>
</comment>
<dbReference type="GO" id="GO:0004349">
    <property type="term" value="F:glutamate 5-kinase activity"/>
    <property type="evidence" value="ECO:0007669"/>
    <property type="project" value="UniProtKB-EC"/>
</dbReference>
<dbReference type="InterPro" id="IPR001048">
    <property type="entry name" value="Asp/Glu/Uridylate_kinase"/>
</dbReference>
<dbReference type="RefSeq" id="WP_209459813.1">
    <property type="nucleotide sequence ID" value="NZ_JAGGKC010000017.1"/>
</dbReference>
<dbReference type="CDD" id="cd04242">
    <property type="entry name" value="AAK_G5K_ProB"/>
    <property type="match status" value="1"/>
</dbReference>
<keyword evidence="3 7" id="KW-0808">Transferase</keyword>
<evidence type="ECO:0000313" key="10">
    <source>
        <dbReference type="Proteomes" id="UP001519271"/>
    </source>
</evidence>
<dbReference type="InterPro" id="IPR036393">
    <property type="entry name" value="AceGlu_kinase-like_sf"/>
</dbReference>
<dbReference type="Gene3D" id="3.40.1160.10">
    <property type="entry name" value="Acetylglutamate kinase-like"/>
    <property type="match status" value="1"/>
</dbReference>
<evidence type="ECO:0000256" key="6">
    <source>
        <dbReference type="ARBA" id="ARBA00022840"/>
    </source>
</evidence>
<dbReference type="Pfam" id="PF00696">
    <property type="entry name" value="AA_kinase"/>
    <property type="match status" value="1"/>
</dbReference>
<keyword evidence="10" id="KW-1185">Reference proteome</keyword>
<dbReference type="EC" id="2.7.2.11" evidence="7"/>
<keyword evidence="5 7" id="KW-0418">Kinase</keyword>
<keyword evidence="1 7" id="KW-0028">Amino-acid biosynthesis</keyword>
<feature type="binding site" evidence="7">
    <location>
        <position position="17"/>
    </location>
    <ligand>
        <name>ATP</name>
        <dbReference type="ChEBI" id="CHEBI:30616"/>
    </ligand>
</feature>
<dbReference type="InterPro" id="IPR041739">
    <property type="entry name" value="G5K_ProB"/>
</dbReference>
<proteinExistence type="inferred from homology"/>
<keyword evidence="2 7" id="KW-0641">Proline biosynthesis</keyword>
<comment type="catalytic activity">
    <reaction evidence="7">
        <text>L-glutamate + ATP = L-glutamyl 5-phosphate + ADP</text>
        <dbReference type="Rhea" id="RHEA:14877"/>
        <dbReference type="ChEBI" id="CHEBI:29985"/>
        <dbReference type="ChEBI" id="CHEBI:30616"/>
        <dbReference type="ChEBI" id="CHEBI:58274"/>
        <dbReference type="ChEBI" id="CHEBI:456216"/>
        <dbReference type="EC" id="2.7.2.11"/>
    </reaction>
</comment>
<evidence type="ECO:0000256" key="3">
    <source>
        <dbReference type="ARBA" id="ARBA00022679"/>
    </source>
</evidence>
<evidence type="ECO:0000256" key="2">
    <source>
        <dbReference type="ARBA" id="ARBA00022650"/>
    </source>
</evidence>
<dbReference type="PROSITE" id="PS00902">
    <property type="entry name" value="GLUTAMATE_5_KINASE"/>
    <property type="match status" value="1"/>
</dbReference>
<evidence type="ECO:0000313" key="9">
    <source>
        <dbReference type="EMBL" id="MBP1919617.1"/>
    </source>
</evidence>
<evidence type="ECO:0000256" key="1">
    <source>
        <dbReference type="ARBA" id="ARBA00022605"/>
    </source>
</evidence>
<dbReference type="InterPro" id="IPR005715">
    <property type="entry name" value="Glu_5kinase/COase_Synthase"/>
</dbReference>
<dbReference type="Proteomes" id="UP001519271">
    <property type="component" value="Unassembled WGS sequence"/>
</dbReference>
<dbReference type="PRINTS" id="PR00474">
    <property type="entry name" value="GLU5KINASE"/>
</dbReference>
<gene>
    <name evidence="7" type="primary">proB</name>
    <name evidence="9" type="ORF">J2Z34_002107</name>
</gene>
<comment type="subcellular location">
    <subcellularLocation>
        <location evidence="7">Cytoplasm</location>
    </subcellularLocation>
</comment>
<dbReference type="NCBIfam" id="TIGR01027">
    <property type="entry name" value="proB"/>
    <property type="match status" value="1"/>
</dbReference>
<keyword evidence="4 7" id="KW-0547">Nucleotide-binding</keyword>
<dbReference type="SUPFAM" id="SSF53633">
    <property type="entry name" value="Carbamate kinase-like"/>
    <property type="match status" value="1"/>
</dbReference>
<keyword evidence="7" id="KW-0963">Cytoplasm</keyword>
<evidence type="ECO:0000256" key="4">
    <source>
        <dbReference type="ARBA" id="ARBA00022741"/>
    </source>
</evidence>